<dbReference type="PANTHER" id="PTHR23135:SF4">
    <property type="entry name" value="UDP-N-ACETYLMURAMOYL-L-ALANYL-D-GLUTAMATE--2,6-DIAMINOPIMELATE LIGASE MURE HOMOLOG, CHLOROPLASTIC"/>
    <property type="match status" value="1"/>
</dbReference>
<dbReference type="SUPFAM" id="SSF53244">
    <property type="entry name" value="MurD-like peptide ligases, peptide-binding domain"/>
    <property type="match status" value="1"/>
</dbReference>
<dbReference type="SUPFAM" id="SSF63418">
    <property type="entry name" value="MurE/MurF N-terminal domain"/>
    <property type="match status" value="1"/>
</dbReference>
<dbReference type="Pfam" id="PF01225">
    <property type="entry name" value="Mur_ligase"/>
    <property type="match status" value="1"/>
</dbReference>
<keyword evidence="3 8" id="KW-0132">Cell division</keyword>
<dbReference type="GO" id="GO:0051301">
    <property type="term" value="P:cell division"/>
    <property type="evidence" value="ECO:0007669"/>
    <property type="project" value="UniProtKB-KW"/>
</dbReference>
<proteinExistence type="inferred from homology"/>
<dbReference type="GO" id="GO:0071555">
    <property type="term" value="P:cell wall organization"/>
    <property type="evidence" value="ECO:0007669"/>
    <property type="project" value="UniProtKB-KW"/>
</dbReference>
<comment type="PTM">
    <text evidence="8">Carboxylation is probably crucial for Mg(2+) binding and, consequently, for the gamma-phosphate positioning of ATP.</text>
</comment>
<dbReference type="GO" id="GO:0005524">
    <property type="term" value="F:ATP binding"/>
    <property type="evidence" value="ECO:0007669"/>
    <property type="project" value="UniProtKB-UniRule"/>
</dbReference>
<keyword evidence="8 13" id="KW-0436">Ligase</keyword>
<gene>
    <name evidence="8" type="primary">murE</name>
    <name evidence="13" type="ORF">SAMN05216508_1034</name>
</gene>
<dbReference type="Pfam" id="PF02875">
    <property type="entry name" value="Mur_ligase_C"/>
    <property type="match status" value="1"/>
</dbReference>
<dbReference type="Pfam" id="PF08245">
    <property type="entry name" value="Mur_ligase_M"/>
    <property type="match status" value="1"/>
</dbReference>
<feature type="binding site" evidence="8">
    <location>
        <begin position="108"/>
        <end position="114"/>
    </location>
    <ligand>
        <name>ATP</name>
        <dbReference type="ChEBI" id="CHEBI:30616"/>
    </ligand>
</feature>
<dbReference type="PANTHER" id="PTHR23135">
    <property type="entry name" value="MUR LIGASE FAMILY MEMBER"/>
    <property type="match status" value="1"/>
</dbReference>
<keyword evidence="8" id="KW-0963">Cytoplasm</keyword>
<evidence type="ECO:0000259" key="10">
    <source>
        <dbReference type="Pfam" id="PF01225"/>
    </source>
</evidence>
<dbReference type="GO" id="GO:0009252">
    <property type="term" value="P:peptidoglycan biosynthetic process"/>
    <property type="evidence" value="ECO:0007669"/>
    <property type="project" value="UniProtKB-UniRule"/>
</dbReference>
<dbReference type="EC" id="6.3.2.-" evidence="8"/>
<feature type="binding site" evidence="8">
    <location>
        <position position="184"/>
    </location>
    <ligand>
        <name>UDP-N-acetyl-alpha-D-muramoyl-L-alanyl-D-glutamate</name>
        <dbReference type="ChEBI" id="CHEBI:83900"/>
    </ligand>
</feature>
<comment type="similarity">
    <text evidence="2 8">Belongs to the MurCDEF family. MurE subfamily.</text>
</comment>
<evidence type="ECO:0000256" key="1">
    <source>
        <dbReference type="ARBA" id="ARBA00004752"/>
    </source>
</evidence>
<dbReference type="InterPro" id="IPR036615">
    <property type="entry name" value="Mur_ligase_C_dom_sf"/>
</dbReference>
<keyword evidence="8" id="KW-0547">Nucleotide-binding</keyword>
<dbReference type="AlphaFoldDB" id="A0A1I7FM76"/>
<evidence type="ECO:0000256" key="7">
    <source>
        <dbReference type="ARBA" id="ARBA00023316"/>
    </source>
</evidence>
<comment type="function">
    <text evidence="8">Catalyzes the addition of an amino acid to the nucleotide precursor UDP-N-acetylmuramoyl-L-alanyl-D-glutamate (UMAG) in the biosynthesis of bacterial cell-wall peptidoglycan.</text>
</comment>
<dbReference type="Gene3D" id="3.40.1190.10">
    <property type="entry name" value="Mur-like, catalytic domain"/>
    <property type="match status" value="1"/>
</dbReference>
<feature type="binding site" evidence="8">
    <location>
        <position position="176"/>
    </location>
    <ligand>
        <name>UDP-N-acetyl-alpha-D-muramoyl-L-alanyl-D-glutamate</name>
        <dbReference type="ChEBI" id="CHEBI:83900"/>
    </ligand>
</feature>
<feature type="domain" description="Mur ligase C-terminal" evidence="11">
    <location>
        <begin position="351"/>
        <end position="481"/>
    </location>
</feature>
<dbReference type="InterPro" id="IPR035911">
    <property type="entry name" value="MurE/MurF_N"/>
</dbReference>
<sequence length="514" mass="57174">MLLSKLFPDRPELRGRMDVDIAGLTLDSRTVKPGYLFFCIKGYETDGHRFAGKAHDAGAAAIVCTEPVEELPGTVYIHVEDMNAEINRISDLYFGRPSRHMTMFGATGTNGKSTLTSVISDVYSHYRPCGYMGTIAIRYGDYSRVPNLTTPDQIETHSNLKEMVDHGMEACAMEVSSQGLDRGRVDSVDFDCAVFTNLTHDHLDYHKTMERYLAAKERLFTNLKPEAVAVLNADDVISIDALKRDIRCRFVTYGTDQGQELTDENGYPVHGTHSPVGSPDTIDYFAQEIQQSATGCTFTLCHAGKTYRVTTNLAALYNVYNLLGAIAAMHECGMPIEEMLPYLEHVAQVDGRMDRVEEGQDFTVIVDYAHTPDGYEKIFGYAKEITEKNGGHIYAAFGCPGKRDTVKRPIMGEIAGRYADGVVLTSQDPRGSDPREIAEDILEGVRKTDCAWEFEPDREKAIEKAIRHAGPGDVVLTLGKGGESYMYHEEGRRPWMTDKAACQKALRKLLGKEK</sequence>
<dbReference type="UniPathway" id="UPA00219"/>
<keyword evidence="7 8" id="KW-0961">Cell wall biogenesis/degradation</keyword>
<dbReference type="InterPro" id="IPR000713">
    <property type="entry name" value="Mur_ligase_N"/>
</dbReference>
<keyword evidence="5 8" id="KW-0573">Peptidoglycan synthesis</keyword>
<feature type="domain" description="Mur ligase central" evidence="12">
    <location>
        <begin position="107"/>
        <end position="328"/>
    </location>
</feature>
<dbReference type="SUPFAM" id="SSF53623">
    <property type="entry name" value="MurD-like peptide ligases, catalytic domain"/>
    <property type="match status" value="1"/>
</dbReference>
<dbReference type="InterPro" id="IPR036565">
    <property type="entry name" value="Mur-like_cat_sf"/>
</dbReference>
<dbReference type="HAMAP" id="MF_00208">
    <property type="entry name" value="MurE"/>
    <property type="match status" value="1"/>
</dbReference>
<dbReference type="InterPro" id="IPR005761">
    <property type="entry name" value="UDP-N-AcMur-Glu-dNH2Pim_ligase"/>
</dbReference>
<evidence type="ECO:0000256" key="3">
    <source>
        <dbReference type="ARBA" id="ARBA00022618"/>
    </source>
</evidence>
<dbReference type="Gene3D" id="3.90.190.20">
    <property type="entry name" value="Mur ligase, C-terminal domain"/>
    <property type="match status" value="1"/>
</dbReference>
<dbReference type="NCBIfam" id="NF001126">
    <property type="entry name" value="PRK00139.1-4"/>
    <property type="match status" value="1"/>
</dbReference>
<evidence type="ECO:0000259" key="12">
    <source>
        <dbReference type="Pfam" id="PF08245"/>
    </source>
</evidence>
<dbReference type="InterPro" id="IPR013221">
    <property type="entry name" value="Mur_ligase_cen"/>
</dbReference>
<dbReference type="GO" id="GO:0005737">
    <property type="term" value="C:cytoplasm"/>
    <property type="evidence" value="ECO:0007669"/>
    <property type="project" value="UniProtKB-SubCell"/>
</dbReference>
<comment type="pathway">
    <text evidence="1 8 9">Cell wall biogenesis; peptidoglycan biosynthesis.</text>
</comment>
<dbReference type="Proteomes" id="UP000198817">
    <property type="component" value="Unassembled WGS sequence"/>
</dbReference>
<keyword evidence="8" id="KW-0460">Magnesium</keyword>
<name>A0A1I7FM76_9FIRM</name>
<evidence type="ECO:0000256" key="2">
    <source>
        <dbReference type="ARBA" id="ARBA00005898"/>
    </source>
</evidence>
<evidence type="ECO:0000256" key="9">
    <source>
        <dbReference type="RuleBase" id="RU004135"/>
    </source>
</evidence>
<dbReference type="NCBIfam" id="TIGR01085">
    <property type="entry name" value="murE"/>
    <property type="match status" value="1"/>
</dbReference>
<protein>
    <recommendedName>
        <fullName evidence="8">UDP-N-acetylmuramyl-tripeptide synthetase</fullName>
        <ecNumber evidence="8">6.3.2.-</ecNumber>
    </recommendedName>
    <alternativeName>
        <fullName evidence="8">UDP-MurNAc-tripeptide synthetase</fullName>
    </alternativeName>
</protein>
<dbReference type="STRING" id="155865.SAMN05216515_1034"/>
<reference evidence="13 14" key="1">
    <citation type="submission" date="2016-10" db="EMBL/GenBank/DDBJ databases">
        <authorList>
            <person name="de Groot N.N."/>
        </authorList>
    </citation>
    <scope>NUCLEOTIDE SEQUENCE [LARGE SCALE GENOMIC DNA]</scope>
    <source>
        <strain evidence="13 14">KHGC13</strain>
    </source>
</reference>
<feature type="binding site" evidence="8">
    <location>
        <position position="26"/>
    </location>
    <ligand>
        <name>UDP-N-acetyl-alpha-D-muramoyl-L-alanyl-D-glutamate</name>
        <dbReference type="ChEBI" id="CHEBI:83900"/>
    </ligand>
</feature>
<dbReference type="RefSeq" id="WP_090469986.1">
    <property type="nucleotide sequence ID" value="NZ_FOWF01000003.1"/>
</dbReference>
<organism evidence="13 14">
    <name type="scientific">Eubacterium pyruvativorans</name>
    <dbReference type="NCBI Taxonomy" id="155865"/>
    <lineage>
        <taxon>Bacteria</taxon>
        <taxon>Bacillati</taxon>
        <taxon>Bacillota</taxon>
        <taxon>Clostridia</taxon>
        <taxon>Eubacteriales</taxon>
        <taxon>Eubacteriaceae</taxon>
        <taxon>Eubacterium</taxon>
    </lineage>
</organism>
<evidence type="ECO:0000313" key="13">
    <source>
        <dbReference type="EMBL" id="SFU37255.1"/>
    </source>
</evidence>
<keyword evidence="8" id="KW-0067">ATP-binding</keyword>
<dbReference type="Gene3D" id="3.40.1390.10">
    <property type="entry name" value="MurE/MurF, N-terminal domain"/>
    <property type="match status" value="1"/>
</dbReference>
<feature type="binding site" evidence="8">
    <location>
        <begin position="149"/>
        <end position="150"/>
    </location>
    <ligand>
        <name>UDP-N-acetyl-alpha-D-muramoyl-L-alanyl-D-glutamate</name>
        <dbReference type="ChEBI" id="CHEBI:83900"/>
    </ligand>
</feature>
<feature type="domain" description="Mur ligase N-terminal catalytic" evidence="10">
    <location>
        <begin position="21"/>
        <end position="68"/>
    </location>
</feature>
<evidence type="ECO:0000313" key="14">
    <source>
        <dbReference type="Proteomes" id="UP000198817"/>
    </source>
</evidence>
<accession>A0A1I7FM76</accession>
<evidence type="ECO:0000256" key="4">
    <source>
        <dbReference type="ARBA" id="ARBA00022960"/>
    </source>
</evidence>
<comment type="caution">
    <text evidence="8">Lacks conserved residue(s) required for the propagation of feature annotation.</text>
</comment>
<evidence type="ECO:0000256" key="6">
    <source>
        <dbReference type="ARBA" id="ARBA00023306"/>
    </source>
</evidence>
<keyword evidence="4 8" id="KW-0133">Cell shape</keyword>
<feature type="binding site" evidence="8">
    <location>
        <position position="28"/>
    </location>
    <ligand>
        <name>UDP-N-acetyl-alpha-D-muramoyl-L-alanyl-D-glutamate</name>
        <dbReference type="ChEBI" id="CHEBI:83900"/>
    </ligand>
</feature>
<evidence type="ECO:0000259" key="11">
    <source>
        <dbReference type="Pfam" id="PF02875"/>
    </source>
</evidence>
<dbReference type="GO" id="GO:0008360">
    <property type="term" value="P:regulation of cell shape"/>
    <property type="evidence" value="ECO:0007669"/>
    <property type="project" value="UniProtKB-KW"/>
</dbReference>
<evidence type="ECO:0000256" key="5">
    <source>
        <dbReference type="ARBA" id="ARBA00022984"/>
    </source>
</evidence>
<feature type="modified residue" description="N6-carboxylysine" evidence="8">
    <location>
        <position position="216"/>
    </location>
</feature>
<dbReference type="InterPro" id="IPR004101">
    <property type="entry name" value="Mur_ligase_C"/>
</dbReference>
<comment type="cofactor">
    <cofactor evidence="8">
        <name>Mg(2+)</name>
        <dbReference type="ChEBI" id="CHEBI:18420"/>
    </cofactor>
</comment>
<dbReference type="EMBL" id="FPBT01000003">
    <property type="protein sequence ID" value="SFU37255.1"/>
    <property type="molecule type" value="Genomic_DNA"/>
</dbReference>
<dbReference type="OrthoDB" id="9800958at2"/>
<evidence type="ECO:0000256" key="8">
    <source>
        <dbReference type="HAMAP-Rule" id="MF_00208"/>
    </source>
</evidence>
<dbReference type="GO" id="GO:0000287">
    <property type="term" value="F:magnesium ion binding"/>
    <property type="evidence" value="ECO:0007669"/>
    <property type="project" value="UniProtKB-UniRule"/>
</dbReference>
<keyword evidence="14" id="KW-1185">Reference proteome</keyword>
<dbReference type="GO" id="GO:0016881">
    <property type="term" value="F:acid-amino acid ligase activity"/>
    <property type="evidence" value="ECO:0007669"/>
    <property type="project" value="UniProtKB-UniRule"/>
</dbReference>
<keyword evidence="6 8" id="KW-0131">Cell cycle</keyword>
<comment type="subcellular location">
    <subcellularLocation>
        <location evidence="8 9">Cytoplasm</location>
    </subcellularLocation>
</comment>